<reference evidence="1 2" key="1">
    <citation type="submission" date="2019-05" db="EMBL/GenBank/DDBJ databases">
        <title>Another draft genome of Portunus trituberculatus and its Hox gene families provides insights of decapod evolution.</title>
        <authorList>
            <person name="Jeong J.-H."/>
            <person name="Song I."/>
            <person name="Kim S."/>
            <person name="Choi T."/>
            <person name="Kim D."/>
            <person name="Ryu S."/>
            <person name="Kim W."/>
        </authorList>
    </citation>
    <scope>NUCLEOTIDE SEQUENCE [LARGE SCALE GENOMIC DNA]</scope>
    <source>
        <tissue evidence="1">Muscle</tissue>
    </source>
</reference>
<proteinExistence type="predicted"/>
<dbReference type="Proteomes" id="UP000324222">
    <property type="component" value="Unassembled WGS sequence"/>
</dbReference>
<accession>A0A5B7K8R5</accession>
<organism evidence="1 2">
    <name type="scientific">Portunus trituberculatus</name>
    <name type="common">Swimming crab</name>
    <name type="synonym">Neptunus trituberculatus</name>
    <dbReference type="NCBI Taxonomy" id="210409"/>
    <lineage>
        <taxon>Eukaryota</taxon>
        <taxon>Metazoa</taxon>
        <taxon>Ecdysozoa</taxon>
        <taxon>Arthropoda</taxon>
        <taxon>Crustacea</taxon>
        <taxon>Multicrustacea</taxon>
        <taxon>Malacostraca</taxon>
        <taxon>Eumalacostraca</taxon>
        <taxon>Eucarida</taxon>
        <taxon>Decapoda</taxon>
        <taxon>Pleocyemata</taxon>
        <taxon>Brachyura</taxon>
        <taxon>Eubrachyura</taxon>
        <taxon>Portunoidea</taxon>
        <taxon>Portunidae</taxon>
        <taxon>Portuninae</taxon>
        <taxon>Portunus</taxon>
    </lineage>
</organism>
<evidence type="ECO:0000313" key="2">
    <source>
        <dbReference type="Proteomes" id="UP000324222"/>
    </source>
</evidence>
<dbReference type="AlphaFoldDB" id="A0A5B7K8R5"/>
<sequence length="59" mass="6493">MQCRRKLSRAAGCQWVRAPNDNLQRPHTGAKDLAGLQKTSNGLHPHLPRPGLPSWAIIA</sequence>
<name>A0A5B7K8R5_PORTR</name>
<comment type="caution">
    <text evidence="1">The sequence shown here is derived from an EMBL/GenBank/DDBJ whole genome shotgun (WGS) entry which is preliminary data.</text>
</comment>
<protein>
    <submittedName>
        <fullName evidence="1">Uncharacterized protein</fullName>
    </submittedName>
</protein>
<evidence type="ECO:0000313" key="1">
    <source>
        <dbReference type="EMBL" id="MPD05381.1"/>
    </source>
</evidence>
<gene>
    <name evidence="1" type="ORF">E2C01_101121</name>
</gene>
<keyword evidence="2" id="KW-1185">Reference proteome</keyword>
<dbReference type="EMBL" id="VSRR010145712">
    <property type="protein sequence ID" value="MPD05381.1"/>
    <property type="molecule type" value="Genomic_DNA"/>
</dbReference>